<name>A0A1Q8S4Q0_9PEZI</name>
<sequence>MSLIIDRKPGSLWTKLSDTPQGTLRNRVIGTTPWAHGHHAAPSHKGKRHPEALHTRKPSLTHSVSSSDSSSTQSTRSSGTARHTRVLDFDPLSLHPTFQPPPRLYERPFIHNSQSVEDDVLDSYFSSQEALAEQQAKASFAAAIPDMPVPPVDSPRTPIQQQERSRELAAEGDDYFLFKVQQHIAATRPQLPRSHWSESTIQTLDGGQDDEEDEEGSIVDEERPARESQWQNFSYKRNTPPRRPQMKSLDSVEDFIKRGGWKRRGIVFEQDGSTRSSNTLF</sequence>
<feature type="compositionally biased region" description="Acidic residues" evidence="1">
    <location>
        <begin position="207"/>
        <end position="219"/>
    </location>
</feature>
<comment type="caution">
    <text evidence="2">The sequence shown here is derived from an EMBL/GenBank/DDBJ whole genome shotgun (WGS) entry which is preliminary data.</text>
</comment>
<feature type="region of interest" description="Disordered" evidence="1">
    <location>
        <begin position="189"/>
        <end position="251"/>
    </location>
</feature>
<feature type="compositionally biased region" description="Low complexity" evidence="1">
    <location>
        <begin position="60"/>
        <end position="80"/>
    </location>
</feature>
<gene>
    <name evidence="2" type="ORF">CCHL11_00666</name>
</gene>
<dbReference type="Proteomes" id="UP000186583">
    <property type="component" value="Unassembled WGS sequence"/>
</dbReference>
<dbReference type="AlphaFoldDB" id="A0A1Q8S4Q0"/>
<keyword evidence="3" id="KW-1185">Reference proteome</keyword>
<organism evidence="2 3">
    <name type="scientific">Colletotrichum chlorophyti</name>
    <dbReference type="NCBI Taxonomy" id="708187"/>
    <lineage>
        <taxon>Eukaryota</taxon>
        <taxon>Fungi</taxon>
        <taxon>Dikarya</taxon>
        <taxon>Ascomycota</taxon>
        <taxon>Pezizomycotina</taxon>
        <taxon>Sordariomycetes</taxon>
        <taxon>Hypocreomycetidae</taxon>
        <taxon>Glomerellales</taxon>
        <taxon>Glomerellaceae</taxon>
        <taxon>Colletotrichum</taxon>
    </lineage>
</organism>
<dbReference type="OrthoDB" id="5226162at2759"/>
<feature type="compositionally biased region" description="Polar residues" evidence="1">
    <location>
        <begin position="228"/>
        <end position="237"/>
    </location>
</feature>
<evidence type="ECO:0008006" key="4">
    <source>
        <dbReference type="Google" id="ProtNLM"/>
    </source>
</evidence>
<proteinExistence type="predicted"/>
<evidence type="ECO:0000313" key="3">
    <source>
        <dbReference type="Proteomes" id="UP000186583"/>
    </source>
</evidence>
<accession>A0A1Q8S4Q0</accession>
<evidence type="ECO:0000256" key="1">
    <source>
        <dbReference type="SAM" id="MobiDB-lite"/>
    </source>
</evidence>
<evidence type="ECO:0000313" key="2">
    <source>
        <dbReference type="EMBL" id="OLN96405.1"/>
    </source>
</evidence>
<dbReference type="EMBL" id="MPGH01000017">
    <property type="protein sequence ID" value="OLN96405.1"/>
    <property type="molecule type" value="Genomic_DNA"/>
</dbReference>
<protein>
    <recommendedName>
        <fullName evidence="4">AGC-kinase C-terminal domain-containing protein</fullName>
    </recommendedName>
</protein>
<feature type="compositionally biased region" description="Basic residues" evidence="1">
    <location>
        <begin position="36"/>
        <end position="48"/>
    </location>
</feature>
<reference evidence="2 3" key="1">
    <citation type="submission" date="2016-11" db="EMBL/GenBank/DDBJ databases">
        <title>Draft Genome Assembly of Colletotrichum chlorophyti a pathogen of herbaceous plants.</title>
        <authorList>
            <person name="Gan P."/>
            <person name="Narusaka M."/>
            <person name="Tsushima A."/>
            <person name="Narusaka Y."/>
            <person name="Takano Y."/>
            <person name="Shirasu K."/>
        </authorList>
    </citation>
    <scope>NUCLEOTIDE SEQUENCE [LARGE SCALE GENOMIC DNA]</scope>
    <source>
        <strain evidence="2 3">NTL11</strain>
    </source>
</reference>
<feature type="region of interest" description="Disordered" evidence="1">
    <location>
        <begin position="33"/>
        <end position="100"/>
    </location>
</feature>